<feature type="region of interest" description="Disordered" evidence="1">
    <location>
        <begin position="190"/>
        <end position="265"/>
    </location>
</feature>
<dbReference type="PANTHER" id="PTHR21525">
    <property type="entry name" value="MOTILE SPERM PROTEIN"/>
    <property type="match status" value="1"/>
</dbReference>
<dbReference type="RefSeq" id="WP_184863905.1">
    <property type="nucleotide sequence ID" value="NZ_BAAAWY010000001.1"/>
</dbReference>
<dbReference type="SUPFAM" id="SSF140453">
    <property type="entry name" value="EsxAB dimer-like"/>
    <property type="match status" value="1"/>
</dbReference>
<dbReference type="Gene3D" id="1.10.287.1060">
    <property type="entry name" value="ESAT-6-like"/>
    <property type="match status" value="1"/>
</dbReference>
<feature type="domain" description="Transglycosylase SLT" evidence="2">
    <location>
        <begin position="286"/>
        <end position="362"/>
    </location>
</feature>
<dbReference type="EMBL" id="JACHIR010000001">
    <property type="protein sequence ID" value="MBB5892891.1"/>
    <property type="molecule type" value="Genomic_DNA"/>
</dbReference>
<proteinExistence type="predicted"/>
<protein>
    <submittedName>
        <fullName evidence="3">WXG100 family type VII secretion target</fullName>
    </submittedName>
</protein>
<dbReference type="SUPFAM" id="SSF53955">
    <property type="entry name" value="Lysozyme-like"/>
    <property type="match status" value="1"/>
</dbReference>
<dbReference type="CDD" id="cd13402">
    <property type="entry name" value="LT_TF-like"/>
    <property type="match status" value="1"/>
</dbReference>
<evidence type="ECO:0000259" key="2">
    <source>
        <dbReference type="Pfam" id="PF01464"/>
    </source>
</evidence>
<dbReference type="Gene3D" id="1.10.530.10">
    <property type="match status" value="1"/>
</dbReference>
<dbReference type="InterPro" id="IPR036689">
    <property type="entry name" value="ESAT-6-like_sf"/>
</dbReference>
<dbReference type="InterPro" id="IPR023346">
    <property type="entry name" value="Lysozyme-like_dom_sf"/>
</dbReference>
<sequence length="382" mass="38618">MSAVDDVAGLPGGGEVADIARKVENAQPQSIRDTAKHWRDSASKCDDQGKAVTSAVNALDGAWAGGSADAFTAYMGNFTKAGSSMSEALNNGAAALEAAAGALEQAKSAVDSRCEGLLGEVRNWDAANPQPKDGEREAAIKPLCDAAKGDVQKAVDAADHELSNALNQLKSATFIASKFSVLPAPGEQSFVPAPGRTIDWQAKPDPGPANTTTQGANPPASHSGGGGGGGGGGGYDGGGDGGGGGGGLGPSGGPPAGGGGPAPQGQVKEWIEEAMKILQENGVDTSKMSENDIWAIIQHESGGNPHAINLWDSNAKAGHPSKGLMQCIDSTFQAHKLPGHDDIYNPVDNIIAGVRYSIARYGSVSNVPGIRAMSHGGAYQGY</sequence>
<evidence type="ECO:0000256" key="1">
    <source>
        <dbReference type="SAM" id="MobiDB-lite"/>
    </source>
</evidence>
<organism evidence="3 4">
    <name type="scientific">Kutzneria kofuensis</name>
    <dbReference type="NCBI Taxonomy" id="103725"/>
    <lineage>
        <taxon>Bacteria</taxon>
        <taxon>Bacillati</taxon>
        <taxon>Actinomycetota</taxon>
        <taxon>Actinomycetes</taxon>
        <taxon>Pseudonocardiales</taxon>
        <taxon>Pseudonocardiaceae</taxon>
        <taxon>Kutzneria</taxon>
    </lineage>
</organism>
<dbReference type="InterPro" id="IPR010310">
    <property type="entry name" value="T7SS_ESAT-6-like"/>
</dbReference>
<accession>A0A7W9KHT6</accession>
<feature type="compositionally biased region" description="Gly residues" evidence="1">
    <location>
        <begin position="223"/>
        <end position="262"/>
    </location>
</feature>
<dbReference type="InterPro" id="IPR008258">
    <property type="entry name" value="Transglycosylase_SLT_dom_1"/>
</dbReference>
<dbReference type="Pfam" id="PF01464">
    <property type="entry name" value="SLT"/>
    <property type="match status" value="1"/>
</dbReference>
<name>A0A7W9KHT6_9PSEU</name>
<comment type="caution">
    <text evidence="3">The sequence shown here is derived from an EMBL/GenBank/DDBJ whole genome shotgun (WGS) entry which is preliminary data.</text>
</comment>
<reference evidence="3 4" key="1">
    <citation type="submission" date="2020-08" db="EMBL/GenBank/DDBJ databases">
        <title>Sequencing the genomes of 1000 actinobacteria strains.</title>
        <authorList>
            <person name="Klenk H.-P."/>
        </authorList>
    </citation>
    <scope>NUCLEOTIDE SEQUENCE [LARGE SCALE GENOMIC DNA]</scope>
    <source>
        <strain evidence="3 4">DSM 43851</strain>
    </source>
</reference>
<evidence type="ECO:0000313" key="4">
    <source>
        <dbReference type="Proteomes" id="UP000585638"/>
    </source>
</evidence>
<dbReference type="Pfam" id="PF06013">
    <property type="entry name" value="WXG100"/>
    <property type="match status" value="1"/>
</dbReference>
<gene>
    <name evidence="3" type="ORF">BJ998_004087</name>
</gene>
<dbReference type="Proteomes" id="UP000585638">
    <property type="component" value="Unassembled WGS sequence"/>
</dbReference>
<evidence type="ECO:0000313" key="3">
    <source>
        <dbReference type="EMBL" id="MBB5892891.1"/>
    </source>
</evidence>
<dbReference type="AlphaFoldDB" id="A0A7W9KHT6"/>
<dbReference type="PANTHER" id="PTHR21525:SF9">
    <property type="entry name" value="CHANNEL_COLICIN DOMAIN-CONTAINING PROTEIN"/>
    <property type="match status" value="1"/>
</dbReference>
<keyword evidence="4" id="KW-1185">Reference proteome</keyword>